<proteinExistence type="predicted"/>
<organism evidence="2 3">
    <name type="scientific">Candidatus Mesenet longicola</name>
    <dbReference type="NCBI Taxonomy" id="1892558"/>
    <lineage>
        <taxon>Bacteria</taxon>
        <taxon>Pseudomonadati</taxon>
        <taxon>Pseudomonadota</taxon>
        <taxon>Alphaproteobacteria</taxon>
        <taxon>Rickettsiales</taxon>
        <taxon>Anaplasmataceae</taxon>
        <taxon>Candidatus Mesenet</taxon>
    </lineage>
</organism>
<dbReference type="Proteomes" id="UP000637906">
    <property type="component" value="Unassembled WGS sequence"/>
</dbReference>
<gene>
    <name evidence="2" type="ORF">sL5_07070</name>
</gene>
<dbReference type="AlphaFoldDB" id="A0A8J3HVE4"/>
<reference evidence="2 3" key="1">
    <citation type="journal article" date="2021" name="Microb. Ecol.">
        <title>Candidatus Mesenet longicola: Novel Endosymbionts of Brontispa longissima that Induce Cytoplasmic Incompatibility.</title>
        <authorList>
            <person name="Takano S."/>
            <person name="Gotoh Y."/>
            <person name="Hayashi T."/>
        </authorList>
    </citation>
    <scope>NUCLEOTIDE SEQUENCE [LARGE SCALE GENOMIC DNA]</scope>
    <source>
        <strain evidence="2">L5</strain>
    </source>
</reference>
<evidence type="ECO:0000313" key="3">
    <source>
        <dbReference type="Proteomes" id="UP000637906"/>
    </source>
</evidence>
<comment type="caution">
    <text evidence="2">The sequence shown here is derived from an EMBL/GenBank/DDBJ whole genome shotgun (WGS) entry which is preliminary data.</text>
</comment>
<feature type="compositionally biased region" description="Low complexity" evidence="1">
    <location>
        <begin position="396"/>
        <end position="409"/>
    </location>
</feature>
<feature type="region of interest" description="Disordered" evidence="1">
    <location>
        <begin position="442"/>
        <end position="479"/>
    </location>
</feature>
<dbReference type="EMBL" id="BNGU01000029">
    <property type="protein sequence ID" value="GHM59714.1"/>
    <property type="molecule type" value="Genomic_DNA"/>
</dbReference>
<accession>A0A8J3HVE4</accession>
<protein>
    <submittedName>
        <fullName evidence="2">Uncharacterized protein</fullName>
    </submittedName>
</protein>
<keyword evidence="3" id="KW-1185">Reference proteome</keyword>
<feature type="compositionally biased region" description="Polar residues" evidence="1">
    <location>
        <begin position="417"/>
        <end position="428"/>
    </location>
</feature>
<sequence length="539" mass="60776">MQWSSKSKEAFTQALNIKFLTTVGSYTNFQYIRAKNCRSRDEICILFSNNEQEKCQEYLEQVTAQYKRIITSIEDTTMCTSSFPFCIDPGRFSTSSRRGVKFKVPLNKRVMNNLYYIFINQLLSFEFGVTNMPNNLELDDDDRNNKKYITGWVPLQITGHPDLEKAGKIESLLNKYNFSIRTERVTNSSGIRNNYIFIHQDRANEAVQRAIEDFPAKILIQYPTKLLTLFNVFYHDLSAKERMSPDCEQFVRKTLAGCVNTAKAQGNIVSFNYDGDSINLMLDERILYEINELYKGRAREGTFSNFINLTQKDPTTITASFNFNLHDMSVIMNKVPCDVDSIENAQDYAVKQYNGIARPIRVMGSSRMPRVANDTIPSSSKQNFLLIPGKSDDSPRSSASSNRKNSTKSNKSDDSALGTSPVNPSYCSTSSELHVNAVSFDSGHGTNVNSPTEKYKSNKSTPTTSPTHSDVTVIPKNSKTSSIGNVTDLDNLEQNPNKVKSKFIRNIGRGKSVPSPSRKVSSAVKIERWQSLDNVKVKV</sequence>
<evidence type="ECO:0000256" key="1">
    <source>
        <dbReference type="SAM" id="MobiDB-lite"/>
    </source>
</evidence>
<name>A0A8J3HVE4_9RICK</name>
<feature type="region of interest" description="Disordered" evidence="1">
    <location>
        <begin position="371"/>
        <end position="428"/>
    </location>
</feature>
<evidence type="ECO:0000313" key="2">
    <source>
        <dbReference type="EMBL" id="GHM59714.1"/>
    </source>
</evidence>